<organism evidence="6 7">
    <name type="scientific">Marimonas arenosa</name>
    <dbReference type="NCBI Taxonomy" id="1795305"/>
    <lineage>
        <taxon>Bacteria</taxon>
        <taxon>Pseudomonadati</taxon>
        <taxon>Pseudomonadota</taxon>
        <taxon>Alphaproteobacteria</taxon>
        <taxon>Rhodobacterales</taxon>
        <taxon>Paracoccaceae</taxon>
        <taxon>Marimonas</taxon>
    </lineage>
</organism>
<dbReference type="Pfam" id="PF03466">
    <property type="entry name" value="LysR_substrate"/>
    <property type="match status" value="1"/>
</dbReference>
<accession>A0AAE3WCD0</accession>
<evidence type="ECO:0000256" key="2">
    <source>
        <dbReference type="ARBA" id="ARBA00023015"/>
    </source>
</evidence>
<evidence type="ECO:0000256" key="4">
    <source>
        <dbReference type="ARBA" id="ARBA00023163"/>
    </source>
</evidence>
<name>A0AAE3WCD0_9RHOB</name>
<dbReference type="PROSITE" id="PS50931">
    <property type="entry name" value="HTH_LYSR"/>
    <property type="match status" value="1"/>
</dbReference>
<dbReference type="InterPro" id="IPR000847">
    <property type="entry name" value="LysR_HTH_N"/>
</dbReference>
<evidence type="ECO:0000256" key="1">
    <source>
        <dbReference type="ARBA" id="ARBA00009437"/>
    </source>
</evidence>
<dbReference type="InterPro" id="IPR036390">
    <property type="entry name" value="WH_DNA-bd_sf"/>
</dbReference>
<dbReference type="RefSeq" id="WP_306734344.1">
    <property type="nucleotide sequence ID" value="NZ_JANHAX010000001.1"/>
</dbReference>
<evidence type="ECO:0000259" key="5">
    <source>
        <dbReference type="PROSITE" id="PS50931"/>
    </source>
</evidence>
<dbReference type="AlphaFoldDB" id="A0AAE3WCD0"/>
<keyword evidence="7" id="KW-1185">Reference proteome</keyword>
<dbReference type="InterPro" id="IPR050950">
    <property type="entry name" value="HTH-type_LysR_regulators"/>
</dbReference>
<dbReference type="GO" id="GO:0003677">
    <property type="term" value="F:DNA binding"/>
    <property type="evidence" value="ECO:0007669"/>
    <property type="project" value="UniProtKB-KW"/>
</dbReference>
<feature type="domain" description="HTH lysR-type" evidence="5">
    <location>
        <begin position="2"/>
        <end position="59"/>
    </location>
</feature>
<dbReference type="FunFam" id="1.10.10.10:FF:000001">
    <property type="entry name" value="LysR family transcriptional regulator"/>
    <property type="match status" value="1"/>
</dbReference>
<keyword evidence="2" id="KW-0805">Transcription regulation</keyword>
<dbReference type="SUPFAM" id="SSF46785">
    <property type="entry name" value="Winged helix' DNA-binding domain"/>
    <property type="match status" value="1"/>
</dbReference>
<keyword evidence="3" id="KW-0238">DNA-binding</keyword>
<protein>
    <submittedName>
        <fullName evidence="6">LysR family transcriptional regulator</fullName>
    </submittedName>
</protein>
<dbReference type="SUPFAM" id="SSF53850">
    <property type="entry name" value="Periplasmic binding protein-like II"/>
    <property type="match status" value="1"/>
</dbReference>
<evidence type="ECO:0000313" key="7">
    <source>
        <dbReference type="Proteomes" id="UP001226762"/>
    </source>
</evidence>
<dbReference type="PANTHER" id="PTHR30419:SF30">
    <property type="entry name" value="LYSR FAMILY TRANSCRIPTIONAL REGULATOR"/>
    <property type="match status" value="1"/>
</dbReference>
<dbReference type="Gene3D" id="3.40.190.10">
    <property type="entry name" value="Periplasmic binding protein-like II"/>
    <property type="match status" value="2"/>
</dbReference>
<comment type="caution">
    <text evidence="6">The sequence shown here is derived from an EMBL/GenBank/DDBJ whole genome shotgun (WGS) entry which is preliminary data.</text>
</comment>
<dbReference type="Proteomes" id="UP001226762">
    <property type="component" value="Unassembled WGS sequence"/>
</dbReference>
<dbReference type="InterPro" id="IPR036388">
    <property type="entry name" value="WH-like_DNA-bd_sf"/>
</dbReference>
<dbReference type="EMBL" id="JANHAX010000001">
    <property type="protein sequence ID" value="MDQ2089095.1"/>
    <property type="molecule type" value="Genomic_DNA"/>
</dbReference>
<reference evidence="6" key="1">
    <citation type="submission" date="2022-07" db="EMBL/GenBank/DDBJ databases">
        <authorList>
            <person name="Otstavnykh N."/>
            <person name="Isaeva M."/>
            <person name="Bystritskaya E."/>
        </authorList>
    </citation>
    <scope>NUCLEOTIDE SEQUENCE</scope>
    <source>
        <strain evidence="6">KCTC 52189</strain>
    </source>
</reference>
<comment type="similarity">
    <text evidence="1">Belongs to the LysR transcriptional regulatory family.</text>
</comment>
<dbReference type="Gene3D" id="1.10.10.10">
    <property type="entry name" value="Winged helix-like DNA-binding domain superfamily/Winged helix DNA-binding domain"/>
    <property type="match status" value="1"/>
</dbReference>
<dbReference type="GO" id="GO:0003700">
    <property type="term" value="F:DNA-binding transcription factor activity"/>
    <property type="evidence" value="ECO:0007669"/>
    <property type="project" value="InterPro"/>
</dbReference>
<gene>
    <name evidence="6" type="ORF">NO357_04180</name>
</gene>
<evidence type="ECO:0000313" key="6">
    <source>
        <dbReference type="EMBL" id="MDQ2089095.1"/>
    </source>
</evidence>
<reference evidence="6" key="2">
    <citation type="submission" date="2023-02" db="EMBL/GenBank/DDBJ databases">
        <title>'Rhodoalgimonas zhirmunskyi' gen. nov., isolated from a red alga.</title>
        <authorList>
            <person name="Nedashkovskaya O.I."/>
            <person name="Otstavnykh N.Y."/>
            <person name="Bystritskaya E.P."/>
            <person name="Balabanova L.A."/>
            <person name="Isaeva M.P."/>
        </authorList>
    </citation>
    <scope>NUCLEOTIDE SEQUENCE</scope>
    <source>
        <strain evidence="6">KCTC 52189</strain>
    </source>
</reference>
<sequence>MLTLNQLRHFHLVAETGNFAQAARLAHITQPALSNSIRLLEEKLALQLFDRRDRPVRLTAAGRELLARSQTLLSESRNLEKSISYMSEGSVGHLRIGMTAVSSASIGGEILARWCGDRPGLSADVTVANTPILLDMLRDETLDLVIGEARDLPKSTTDFETEALPLQSGGAFCRDGHPLLGKAALEFSDLLPYRFAGSHFPTVLLDELAQHFGLKDRREIRIAIDCDNIAVLRDAVANSDLILLTTRACIRNALATGQIRQLPVEIDVNAVWQAITLKTSVPHPAIPDLREVIREATRPRPA</sequence>
<dbReference type="GO" id="GO:0005829">
    <property type="term" value="C:cytosol"/>
    <property type="evidence" value="ECO:0007669"/>
    <property type="project" value="TreeGrafter"/>
</dbReference>
<proteinExistence type="inferred from homology"/>
<dbReference type="Pfam" id="PF00126">
    <property type="entry name" value="HTH_1"/>
    <property type="match status" value="1"/>
</dbReference>
<dbReference type="InterPro" id="IPR005119">
    <property type="entry name" value="LysR_subst-bd"/>
</dbReference>
<dbReference type="PRINTS" id="PR00039">
    <property type="entry name" value="HTHLYSR"/>
</dbReference>
<dbReference type="PANTHER" id="PTHR30419">
    <property type="entry name" value="HTH-TYPE TRANSCRIPTIONAL REGULATOR YBHD"/>
    <property type="match status" value="1"/>
</dbReference>
<keyword evidence="4" id="KW-0804">Transcription</keyword>
<evidence type="ECO:0000256" key="3">
    <source>
        <dbReference type="ARBA" id="ARBA00023125"/>
    </source>
</evidence>